<dbReference type="EMBL" id="JAEHOE010000037">
    <property type="protein sequence ID" value="KAG2493519.1"/>
    <property type="molecule type" value="Genomic_DNA"/>
</dbReference>
<dbReference type="Proteomes" id="UP000612055">
    <property type="component" value="Unassembled WGS sequence"/>
</dbReference>
<evidence type="ECO:0000256" key="1">
    <source>
        <dbReference type="ARBA" id="ARBA00023125"/>
    </source>
</evidence>
<dbReference type="AlphaFoldDB" id="A0A835Y9K3"/>
<name>A0A835Y9K3_9CHLO</name>
<feature type="region of interest" description="Disordered" evidence="4">
    <location>
        <begin position="353"/>
        <end position="401"/>
    </location>
</feature>
<accession>A0A835Y9K3</accession>
<feature type="compositionally biased region" description="Low complexity" evidence="4">
    <location>
        <begin position="87"/>
        <end position="128"/>
    </location>
</feature>
<evidence type="ECO:0000256" key="2">
    <source>
        <dbReference type="PROSITE-ProRule" id="PRU00267"/>
    </source>
</evidence>
<evidence type="ECO:0000313" key="6">
    <source>
        <dbReference type="EMBL" id="KAG2493519.1"/>
    </source>
</evidence>
<feature type="coiled-coil region" evidence="3">
    <location>
        <begin position="171"/>
        <end position="228"/>
    </location>
</feature>
<sequence length="401" mass="41454">MLRLLVGQAVCGLLEQGGRPIAALVARSASQLSLPSAPSAFSSSGLQATTQITALRSQPVCLSASGGLPAICSQFRLQATAARKAAPAAKAKTTGRASKASPAPSKAKSTASAAPRRRSAAAGTQTAKAKAKPVSRAAKATAKPKSQRTTVTTLVAQAGRQAAAEAEAKVKARAKADAAKAKERVKAAAEKAKIKAKAAIERAREREAERAEKKKAAEAEVKAKAKAKAADKIKRAPSAYNLFIKDFSAEAKQKAAGKPLAVTSVMKSAAAAFKELPEDKKQAYAERAAEGKRAVAELRAKRKAEASARRGLTPFMCFVKERYAQLRAASTGQSVNELGKAIGKEWREMPADAKAKYEAAAAEDRKAKGLPPAKESPKEAAAKVEGGDKPEGGAAAPKAAA</sequence>
<dbReference type="Pfam" id="PF09011">
    <property type="entry name" value="HMG_box_2"/>
    <property type="match status" value="1"/>
</dbReference>
<evidence type="ECO:0000256" key="4">
    <source>
        <dbReference type="SAM" id="MobiDB-lite"/>
    </source>
</evidence>
<feature type="domain" description="HMG box" evidence="5">
    <location>
        <begin position="308"/>
        <end position="366"/>
    </location>
</feature>
<feature type="DNA-binding region" description="HMG box" evidence="2">
    <location>
        <begin position="308"/>
        <end position="366"/>
    </location>
</feature>
<evidence type="ECO:0000313" key="7">
    <source>
        <dbReference type="Proteomes" id="UP000612055"/>
    </source>
</evidence>
<dbReference type="CDD" id="cd00084">
    <property type="entry name" value="HMG-box_SF"/>
    <property type="match status" value="2"/>
</dbReference>
<dbReference type="SUPFAM" id="SSF47095">
    <property type="entry name" value="HMG-box"/>
    <property type="match status" value="2"/>
</dbReference>
<keyword evidence="3" id="KW-0175">Coiled coil</keyword>
<feature type="compositionally biased region" description="Basic and acidic residues" evidence="4">
    <location>
        <begin position="375"/>
        <end position="391"/>
    </location>
</feature>
<dbReference type="InterPro" id="IPR009071">
    <property type="entry name" value="HMG_box_dom"/>
</dbReference>
<feature type="compositionally biased region" description="Basic and acidic residues" evidence="4">
    <location>
        <begin position="353"/>
        <end position="367"/>
    </location>
</feature>
<evidence type="ECO:0000259" key="5">
    <source>
        <dbReference type="PROSITE" id="PS50118"/>
    </source>
</evidence>
<reference evidence="6" key="1">
    <citation type="journal article" date="2020" name="bioRxiv">
        <title>Comparative genomics of Chlamydomonas.</title>
        <authorList>
            <person name="Craig R.J."/>
            <person name="Hasan A.R."/>
            <person name="Ness R.W."/>
            <person name="Keightley P.D."/>
        </authorList>
    </citation>
    <scope>NUCLEOTIDE SEQUENCE</scope>
    <source>
        <strain evidence="6">CCAP 11/70</strain>
    </source>
</reference>
<keyword evidence="2" id="KW-0539">Nucleus</keyword>
<feature type="compositionally biased region" description="Low complexity" evidence="4">
    <location>
        <begin position="392"/>
        <end position="401"/>
    </location>
</feature>
<protein>
    <recommendedName>
        <fullName evidence="5">HMG box domain-containing protein</fullName>
    </recommendedName>
</protein>
<proteinExistence type="predicted"/>
<dbReference type="InterPro" id="IPR036910">
    <property type="entry name" value="HMG_box_dom_sf"/>
</dbReference>
<feature type="region of interest" description="Disordered" evidence="4">
    <location>
        <begin position="87"/>
        <end position="151"/>
    </location>
</feature>
<dbReference type="InterPro" id="IPR050342">
    <property type="entry name" value="HMGB"/>
</dbReference>
<dbReference type="GO" id="GO:0005634">
    <property type="term" value="C:nucleus"/>
    <property type="evidence" value="ECO:0007669"/>
    <property type="project" value="UniProtKB-UniRule"/>
</dbReference>
<dbReference type="PANTHER" id="PTHR48112">
    <property type="entry name" value="HIGH MOBILITY GROUP PROTEIN DSP1"/>
    <property type="match status" value="1"/>
</dbReference>
<dbReference type="Pfam" id="PF00505">
    <property type="entry name" value="HMG_box"/>
    <property type="match status" value="1"/>
</dbReference>
<comment type="caution">
    <text evidence="6">The sequence shown here is derived from an EMBL/GenBank/DDBJ whole genome shotgun (WGS) entry which is preliminary data.</text>
</comment>
<evidence type="ECO:0000256" key="3">
    <source>
        <dbReference type="SAM" id="Coils"/>
    </source>
</evidence>
<dbReference type="GO" id="GO:0003677">
    <property type="term" value="F:DNA binding"/>
    <property type="evidence" value="ECO:0007669"/>
    <property type="project" value="UniProtKB-UniRule"/>
</dbReference>
<organism evidence="6 7">
    <name type="scientific">Edaphochlamys debaryana</name>
    <dbReference type="NCBI Taxonomy" id="47281"/>
    <lineage>
        <taxon>Eukaryota</taxon>
        <taxon>Viridiplantae</taxon>
        <taxon>Chlorophyta</taxon>
        <taxon>core chlorophytes</taxon>
        <taxon>Chlorophyceae</taxon>
        <taxon>CS clade</taxon>
        <taxon>Chlamydomonadales</taxon>
        <taxon>Chlamydomonadales incertae sedis</taxon>
        <taxon>Edaphochlamys</taxon>
    </lineage>
</organism>
<keyword evidence="7" id="KW-1185">Reference proteome</keyword>
<dbReference type="PROSITE" id="PS50118">
    <property type="entry name" value="HMG_BOX_2"/>
    <property type="match status" value="1"/>
</dbReference>
<gene>
    <name evidence="6" type="ORF">HYH03_008333</name>
</gene>
<keyword evidence="1 2" id="KW-0238">DNA-binding</keyword>
<dbReference type="SMART" id="SM00398">
    <property type="entry name" value="HMG"/>
    <property type="match status" value="2"/>
</dbReference>
<dbReference type="Gene3D" id="1.10.30.10">
    <property type="entry name" value="High mobility group box domain"/>
    <property type="match status" value="2"/>
</dbReference>